<reference evidence="3 4" key="1">
    <citation type="submission" date="2015-03" db="EMBL/GenBank/DDBJ databases">
        <authorList>
            <person name="Morales-Cruz A."/>
            <person name="Amrine K.C."/>
            <person name="Cantu D."/>
        </authorList>
    </citation>
    <scope>NUCLEOTIDE SEQUENCE [LARGE SCALE GENOMIC DNA]</scope>
    <source>
        <strain evidence="3">DS831</strain>
    </source>
</reference>
<feature type="domain" description="PH" evidence="2">
    <location>
        <begin position="1"/>
        <end position="35"/>
    </location>
</feature>
<protein>
    <submittedName>
        <fullName evidence="3">Putative srm splicing coactivator</fullName>
    </submittedName>
</protein>
<comment type="caution">
    <text evidence="3">The sequence shown here is derived from an EMBL/GenBank/DDBJ whole genome shotgun (WGS) entry which is preliminary data.</text>
</comment>
<evidence type="ECO:0000256" key="1">
    <source>
        <dbReference type="SAM" id="MobiDB-lite"/>
    </source>
</evidence>
<reference evidence="3 4" key="2">
    <citation type="submission" date="2015-05" db="EMBL/GenBank/DDBJ databases">
        <title>Distinctive expansion of gene families associated with plant cell wall degradation and secondary metabolism in the genomes of grapevine trunk pathogens.</title>
        <authorList>
            <person name="Lawrence D.P."/>
            <person name="Travadon R."/>
            <person name="Rolshausen P.E."/>
            <person name="Baumgartner K."/>
        </authorList>
    </citation>
    <scope>NUCLEOTIDE SEQUENCE [LARGE SCALE GENOMIC DNA]</scope>
    <source>
        <strain evidence="3">DS831</strain>
    </source>
</reference>
<accession>A0A0G2E0A7</accession>
<proteinExistence type="predicted"/>
<feature type="compositionally biased region" description="Polar residues" evidence="1">
    <location>
        <begin position="118"/>
        <end position="151"/>
    </location>
</feature>
<gene>
    <name evidence="3" type="ORF">UCDDS831_g07418</name>
</gene>
<evidence type="ECO:0000259" key="2">
    <source>
        <dbReference type="Pfam" id="PF24345"/>
    </source>
</evidence>
<organism evidence="3 4">
    <name type="scientific">Diplodia seriata</name>
    <dbReference type="NCBI Taxonomy" id="420778"/>
    <lineage>
        <taxon>Eukaryota</taxon>
        <taxon>Fungi</taxon>
        <taxon>Dikarya</taxon>
        <taxon>Ascomycota</taxon>
        <taxon>Pezizomycotina</taxon>
        <taxon>Dothideomycetes</taxon>
        <taxon>Dothideomycetes incertae sedis</taxon>
        <taxon>Botryosphaeriales</taxon>
        <taxon>Botryosphaeriaceae</taxon>
        <taxon>Diplodia</taxon>
    </lineage>
</organism>
<dbReference type="Pfam" id="PF24345">
    <property type="entry name" value="PH_24"/>
    <property type="match status" value="1"/>
</dbReference>
<evidence type="ECO:0000313" key="3">
    <source>
        <dbReference type="EMBL" id="KKY15816.1"/>
    </source>
</evidence>
<evidence type="ECO:0000313" key="4">
    <source>
        <dbReference type="Proteomes" id="UP000034182"/>
    </source>
</evidence>
<dbReference type="EMBL" id="LAQI01000179">
    <property type="protein sequence ID" value="KKY15816.1"/>
    <property type="molecule type" value="Genomic_DNA"/>
</dbReference>
<sequence length="307" mass="33073">MFRARSSEECEALYNMINQARINNPTYIALQNARGPYAEDTWAAAMDRRNAERTEGSTEGGSSWWGSLGRRNSYRAKSTRALSTSAGTGSSVNTIGSAFSALKRFGASGKLFNGRGSLYSSNQDSHSRSTDSLTGEVETSSGTSPRTQNSDDPMLDSQGMPLGILNTKIRLYARESQQKWRDMGAARLSVMRPSPPASPNANPYVRQGPGSPGQRNPETEKRIVVLGKTKSETLLDVTLSETCFERVARTGIAVSVWEDTVGMNGEVGGIPAIGGVAATKARVYMIQVSGDPDGVVRFRALVIVNSF</sequence>
<feature type="region of interest" description="Disordered" evidence="1">
    <location>
        <begin position="190"/>
        <end position="219"/>
    </location>
</feature>
<dbReference type="InterPro" id="IPR056223">
    <property type="entry name" value="PH_24"/>
</dbReference>
<name>A0A0G2E0A7_9PEZI</name>
<dbReference type="Proteomes" id="UP000034182">
    <property type="component" value="Unassembled WGS sequence"/>
</dbReference>
<dbReference type="AlphaFoldDB" id="A0A0G2E0A7"/>
<feature type="region of interest" description="Disordered" evidence="1">
    <location>
        <begin position="117"/>
        <end position="160"/>
    </location>
</feature>